<dbReference type="CDD" id="cd13972">
    <property type="entry name" value="UbiB"/>
    <property type="match status" value="1"/>
</dbReference>
<evidence type="ECO:0000256" key="13">
    <source>
        <dbReference type="HAMAP-Rule" id="MF_00414"/>
    </source>
</evidence>
<organism evidence="16 17">
    <name type="scientific">Litoribrevibacter euphylliae</name>
    <dbReference type="NCBI Taxonomy" id="1834034"/>
    <lineage>
        <taxon>Bacteria</taxon>
        <taxon>Pseudomonadati</taxon>
        <taxon>Pseudomonadota</taxon>
        <taxon>Gammaproteobacteria</taxon>
        <taxon>Oceanospirillales</taxon>
        <taxon>Oceanospirillaceae</taxon>
        <taxon>Litoribrevibacter</taxon>
    </lineage>
</organism>
<comment type="similarity">
    <text evidence="13">Belongs to the ABC1 family. UbiB subfamily.</text>
</comment>
<evidence type="ECO:0000256" key="1">
    <source>
        <dbReference type="ARBA" id="ARBA00005020"/>
    </source>
</evidence>
<comment type="similarity">
    <text evidence="2">Belongs to the protein kinase superfamily. ADCK protein kinase family.</text>
</comment>
<evidence type="ECO:0000256" key="7">
    <source>
        <dbReference type="ARBA" id="ARBA00022692"/>
    </source>
</evidence>
<comment type="pathway">
    <text evidence="1 13">Cofactor biosynthesis; ubiquinone biosynthesis [regulation].</text>
</comment>
<reference evidence="17" key="1">
    <citation type="journal article" date="2019" name="Int. J. Syst. Evol. Microbiol.">
        <title>The Global Catalogue of Microorganisms (GCM) 10K type strain sequencing project: providing services to taxonomists for standard genome sequencing and annotation.</title>
        <authorList>
            <consortium name="The Broad Institute Genomics Platform"/>
            <consortium name="The Broad Institute Genome Sequencing Center for Infectious Disease"/>
            <person name="Wu L."/>
            <person name="Ma J."/>
        </authorList>
    </citation>
    <scope>NUCLEOTIDE SEQUENCE [LARGE SCALE GENOMIC DNA]</scope>
    <source>
        <strain evidence="17">KCTC 52438</strain>
    </source>
</reference>
<dbReference type="InterPro" id="IPR045308">
    <property type="entry name" value="UbiB_bact"/>
</dbReference>
<dbReference type="PANTHER" id="PTHR10566:SF113">
    <property type="entry name" value="PROTEIN ACTIVITY OF BC1 COMPLEX KINASE 7, CHLOROPLASTIC"/>
    <property type="match status" value="1"/>
</dbReference>
<evidence type="ECO:0000259" key="15">
    <source>
        <dbReference type="Pfam" id="PF03109"/>
    </source>
</evidence>
<evidence type="ECO:0000256" key="5">
    <source>
        <dbReference type="ARBA" id="ARBA00022679"/>
    </source>
</evidence>
<keyword evidence="5 13" id="KW-0808">Transferase</keyword>
<keyword evidence="10 13" id="KW-0067">ATP-binding</keyword>
<feature type="active site" description="Proton acceptor" evidence="13">
    <location>
        <position position="285"/>
    </location>
</feature>
<dbReference type="Pfam" id="PF03109">
    <property type="entry name" value="ABC1"/>
    <property type="match status" value="1"/>
</dbReference>
<evidence type="ECO:0000256" key="6">
    <source>
        <dbReference type="ARBA" id="ARBA00022688"/>
    </source>
</evidence>
<dbReference type="InterPro" id="IPR004147">
    <property type="entry name" value="ABC1_dom"/>
</dbReference>
<keyword evidence="6 13" id="KW-0831">Ubiquinone biosynthesis</keyword>
<dbReference type="PANTHER" id="PTHR10566">
    <property type="entry name" value="CHAPERONE-ACTIVITY OF BC1 COMPLEX CABC1 -RELATED"/>
    <property type="match status" value="1"/>
</dbReference>
<evidence type="ECO:0000256" key="3">
    <source>
        <dbReference type="ARBA" id="ARBA00022475"/>
    </source>
</evidence>
<sequence>MTSLKRILVIIWVISKYRLDQLIPLTLVPWYVRALLMLAPWHFFPTPKKLSRGERIRLALQELGPIFIKFGQILSTRRDLMPDDIAEELKLLQDRVPAFSSAIAKSIIENSLKTKIDDVFDEFSEEALASASVAQVHTAKLKNGDEVVVKVIRPNLVPTISKDISVMKLMASLLETYWSEGKRLHPKQIVEDYEHTIYDELDLQKEAANGSQLRRNFENSELLYVPKIYWDFTRTSVLVMERISGIPVADVDELLEQKTNMKILAERGVEIFFTQVFRDSFFHADMHPGNIFVSRQHPQSPQYISVDFGIIGSLTENDQIYLARNLLAFFNRDYRQVAQLHIDSGWIPKHTRVNEFEAAIRSVCEPIFEKPLSEISFGHFLLRLFQVARRFDMEVQPQLVLLQKTLLNIEGLGRQLYPELDLWQTALPYLEGWMKNRVAPPNVLKNIQLHAADWAEQTRQLPQLMFHAISQLQSAEQHRLEQSQQLHQLQNELHNQAKAKRNRMIGLVLVSAAGLLSFPAASELITQMNTPTALLLAGGIYLLALKRY</sequence>
<dbReference type="EC" id="2.7.-.-" evidence="13"/>
<evidence type="ECO:0000256" key="8">
    <source>
        <dbReference type="ARBA" id="ARBA00022741"/>
    </source>
</evidence>
<evidence type="ECO:0000256" key="4">
    <source>
        <dbReference type="ARBA" id="ARBA00022519"/>
    </source>
</evidence>
<protein>
    <recommendedName>
        <fullName evidence="13">Probable protein kinase UbiB</fullName>
        <ecNumber evidence="13">2.7.-.-</ecNumber>
    </recommendedName>
    <alternativeName>
        <fullName evidence="13">Ubiquinone biosynthesis protein UbiB</fullName>
    </alternativeName>
</protein>
<keyword evidence="14" id="KW-0175">Coiled coil</keyword>
<feature type="coiled-coil region" evidence="14">
    <location>
        <begin position="472"/>
        <end position="499"/>
    </location>
</feature>
<keyword evidence="17" id="KW-1185">Reference proteome</keyword>
<comment type="function">
    <text evidence="13">Is probably a protein kinase regulator of UbiI activity which is involved in aerobic coenzyme Q (ubiquinone) biosynthesis.</text>
</comment>
<dbReference type="InterPro" id="IPR011009">
    <property type="entry name" value="Kinase-like_dom_sf"/>
</dbReference>
<dbReference type="Proteomes" id="UP001595476">
    <property type="component" value="Unassembled WGS sequence"/>
</dbReference>
<dbReference type="NCBIfam" id="NF003404">
    <property type="entry name" value="PRK04750.1"/>
    <property type="match status" value="1"/>
</dbReference>
<evidence type="ECO:0000313" key="17">
    <source>
        <dbReference type="Proteomes" id="UP001595476"/>
    </source>
</evidence>
<keyword evidence="11 13" id="KW-1133">Transmembrane helix</keyword>
<evidence type="ECO:0000256" key="2">
    <source>
        <dbReference type="ARBA" id="ARBA00009670"/>
    </source>
</evidence>
<dbReference type="HAMAP" id="MF_00414">
    <property type="entry name" value="UbiB"/>
    <property type="match status" value="1"/>
</dbReference>
<dbReference type="EMBL" id="JBHRSZ010000006">
    <property type="protein sequence ID" value="MFC3152373.1"/>
    <property type="molecule type" value="Genomic_DNA"/>
</dbReference>
<keyword evidence="4" id="KW-0997">Cell inner membrane</keyword>
<name>A0ABV7HEU6_9GAMM</name>
<evidence type="ECO:0000256" key="9">
    <source>
        <dbReference type="ARBA" id="ARBA00022777"/>
    </source>
</evidence>
<keyword evidence="9 13" id="KW-0418">Kinase</keyword>
<proteinExistence type="inferred from homology"/>
<evidence type="ECO:0000256" key="10">
    <source>
        <dbReference type="ARBA" id="ARBA00022840"/>
    </source>
</evidence>
<keyword evidence="12 13" id="KW-0472">Membrane</keyword>
<comment type="caution">
    <text evidence="16">The sequence shown here is derived from an EMBL/GenBank/DDBJ whole genome shotgun (WGS) entry which is preliminary data.</text>
</comment>
<evidence type="ECO:0000256" key="14">
    <source>
        <dbReference type="SAM" id="Coils"/>
    </source>
</evidence>
<dbReference type="InterPro" id="IPR050154">
    <property type="entry name" value="UbiB_kinase"/>
</dbReference>
<keyword evidence="16" id="KW-0830">Ubiquinone</keyword>
<dbReference type="NCBIfam" id="TIGR01982">
    <property type="entry name" value="UbiB"/>
    <property type="match status" value="1"/>
</dbReference>
<dbReference type="InterPro" id="IPR010232">
    <property type="entry name" value="UbiB"/>
</dbReference>
<dbReference type="RefSeq" id="WP_386722298.1">
    <property type="nucleotide sequence ID" value="NZ_JBHRSZ010000006.1"/>
</dbReference>
<gene>
    <name evidence="13 16" type="primary">ubiB</name>
    <name evidence="16" type="ORF">ACFOEK_15165</name>
</gene>
<feature type="binding site" evidence="13">
    <location>
        <begin position="128"/>
        <end position="136"/>
    </location>
    <ligand>
        <name>ATP</name>
        <dbReference type="ChEBI" id="CHEBI:30616"/>
    </ligand>
</feature>
<dbReference type="SUPFAM" id="SSF56112">
    <property type="entry name" value="Protein kinase-like (PK-like)"/>
    <property type="match status" value="1"/>
</dbReference>
<feature type="domain" description="ABC1 atypical kinase-like" evidence="15">
    <location>
        <begin position="92"/>
        <end position="340"/>
    </location>
</feature>
<evidence type="ECO:0000256" key="11">
    <source>
        <dbReference type="ARBA" id="ARBA00022989"/>
    </source>
</evidence>
<accession>A0ABV7HEU6</accession>
<keyword evidence="7 13" id="KW-0812">Transmembrane</keyword>
<keyword evidence="8 13" id="KW-0547">Nucleotide-binding</keyword>
<evidence type="ECO:0000313" key="16">
    <source>
        <dbReference type="EMBL" id="MFC3152373.1"/>
    </source>
</evidence>
<evidence type="ECO:0000256" key="12">
    <source>
        <dbReference type="ARBA" id="ARBA00023136"/>
    </source>
</evidence>
<keyword evidence="3 13" id="KW-1003">Cell membrane</keyword>
<feature type="binding site" evidence="13">
    <location>
        <position position="150"/>
    </location>
    <ligand>
        <name>ATP</name>
        <dbReference type="ChEBI" id="CHEBI:30616"/>
    </ligand>
</feature>